<protein>
    <submittedName>
        <fullName evidence="1">Uncharacterized protein</fullName>
    </submittedName>
</protein>
<accession>A0A1S8A7H2</accession>
<evidence type="ECO:0000313" key="2">
    <source>
        <dbReference type="Proteomes" id="UP000054516"/>
    </source>
</evidence>
<evidence type="ECO:0000313" key="1">
    <source>
        <dbReference type="EMBL" id="GAW26036.1"/>
    </source>
</evidence>
<reference evidence="1" key="1">
    <citation type="submission" date="2016-03" db="EMBL/GenBank/DDBJ databases">
        <title>Draft genome sequence of Rosellinia necatrix.</title>
        <authorList>
            <person name="Kanematsu S."/>
        </authorList>
    </citation>
    <scope>NUCLEOTIDE SEQUENCE [LARGE SCALE GENOMIC DNA]</scope>
    <source>
        <strain evidence="1">W97</strain>
    </source>
</reference>
<gene>
    <name evidence="1" type="ORF">SAMD00023353_1901620</name>
</gene>
<dbReference type="Proteomes" id="UP000054516">
    <property type="component" value="Unassembled WGS sequence"/>
</dbReference>
<proteinExistence type="predicted"/>
<dbReference type="AlphaFoldDB" id="A0A1S8A7H2"/>
<organism evidence="1">
    <name type="scientific">Rosellinia necatrix</name>
    <name type="common">White root-rot fungus</name>
    <dbReference type="NCBI Taxonomy" id="77044"/>
    <lineage>
        <taxon>Eukaryota</taxon>
        <taxon>Fungi</taxon>
        <taxon>Dikarya</taxon>
        <taxon>Ascomycota</taxon>
        <taxon>Pezizomycotina</taxon>
        <taxon>Sordariomycetes</taxon>
        <taxon>Xylariomycetidae</taxon>
        <taxon>Xylariales</taxon>
        <taxon>Xylariaceae</taxon>
        <taxon>Rosellinia</taxon>
    </lineage>
</organism>
<name>A0A1S8A7H2_ROSNE</name>
<sequence length="87" mass="9618">MAQNSDGFACAKWEEKAVDGAQGVGTAGWGWDGRRLSGLGKLIRLLGRGHGQFRVTELVRQATTEVVGKRQADNKEWFATRDETRQV</sequence>
<keyword evidence="2" id="KW-1185">Reference proteome</keyword>
<dbReference type="EMBL" id="DF977464">
    <property type="protein sequence ID" value="GAW26036.1"/>
    <property type="molecule type" value="Genomic_DNA"/>
</dbReference>